<dbReference type="EMBL" id="SULG01000041">
    <property type="protein sequence ID" value="TLD41637.1"/>
    <property type="molecule type" value="Genomic_DNA"/>
</dbReference>
<dbReference type="AlphaFoldDB" id="A0A533QAB4"/>
<evidence type="ECO:0000313" key="1">
    <source>
        <dbReference type="EMBL" id="TLD41637.1"/>
    </source>
</evidence>
<sequence length="51" mass="5559">MCKYCHAGGGRKDGAYQETIKEYDTEIVNSSECLGDCEPSPGCHELPQGHN</sequence>
<protein>
    <submittedName>
        <fullName evidence="1">Uncharacterized protein</fullName>
    </submittedName>
</protein>
<reference evidence="1 2" key="1">
    <citation type="submission" date="2019-04" db="EMBL/GenBank/DDBJ databases">
        <title>Genome of a novel bacterium Candidatus Jettenia ecosi reconstructed from metagenome of an anammox bioreactor.</title>
        <authorList>
            <person name="Mardanov A.V."/>
            <person name="Beletsky A.V."/>
            <person name="Ravin N.V."/>
            <person name="Botchkova E.A."/>
            <person name="Litti Y.V."/>
            <person name="Nozhevnikova A.N."/>
        </authorList>
    </citation>
    <scope>NUCLEOTIDE SEQUENCE [LARGE SCALE GENOMIC DNA]</scope>
    <source>
        <strain evidence="1">J2</strain>
    </source>
</reference>
<comment type="caution">
    <text evidence="1">The sequence shown here is derived from an EMBL/GenBank/DDBJ whole genome shotgun (WGS) entry which is preliminary data.</text>
</comment>
<dbReference type="Proteomes" id="UP000319783">
    <property type="component" value="Unassembled WGS sequence"/>
</dbReference>
<evidence type="ECO:0000313" key="2">
    <source>
        <dbReference type="Proteomes" id="UP000319783"/>
    </source>
</evidence>
<accession>A0A533QAB4</accession>
<name>A0A533QAB4_9BACT</name>
<gene>
    <name evidence="1" type="ORF">JETT_2124</name>
</gene>
<organism evidence="1 2">
    <name type="scientific">Candidatus Jettenia ecosi</name>
    <dbReference type="NCBI Taxonomy" id="2494326"/>
    <lineage>
        <taxon>Bacteria</taxon>
        <taxon>Pseudomonadati</taxon>
        <taxon>Planctomycetota</taxon>
        <taxon>Candidatus Brocadiia</taxon>
        <taxon>Candidatus Brocadiales</taxon>
        <taxon>Candidatus Brocadiaceae</taxon>
        <taxon>Candidatus Jettenia</taxon>
    </lineage>
</organism>
<proteinExistence type="predicted"/>